<evidence type="ECO:0000313" key="3">
    <source>
        <dbReference type="Proteomes" id="UP000006158"/>
    </source>
</evidence>
<feature type="region of interest" description="Disordered" evidence="1">
    <location>
        <begin position="78"/>
        <end position="109"/>
    </location>
</feature>
<reference evidence="2 3" key="2">
    <citation type="journal article" date="2009" name="Genome Res.">
        <title>Ortho-proteogenomics: multiple proteomes investigation through orthology and a new MS-based protocol.</title>
        <authorList>
            <person name="Gallien S."/>
            <person name="Perrodou E."/>
            <person name="Carapito C."/>
            <person name="Deshayes C."/>
            <person name="Reyrat J.M."/>
            <person name="Van Dorsselaer A."/>
            <person name="Poch O."/>
            <person name="Schaeffer C."/>
            <person name="Lecompte O."/>
        </authorList>
    </citation>
    <scope>NUCLEOTIDE SEQUENCE [LARGE SCALE GENOMIC DNA]</scope>
    <source>
        <strain evidence="3">ATCC 700084 / mc(2)155</strain>
    </source>
</reference>
<feature type="compositionally biased region" description="Basic and acidic residues" evidence="1">
    <location>
        <begin position="78"/>
        <end position="89"/>
    </location>
</feature>
<evidence type="ECO:0000256" key="1">
    <source>
        <dbReference type="SAM" id="MobiDB-lite"/>
    </source>
</evidence>
<accession>I7FRP8</accession>
<evidence type="ECO:0000313" key="2">
    <source>
        <dbReference type="EMBL" id="AFP41468.1"/>
    </source>
</evidence>
<proteinExistence type="predicted"/>
<protein>
    <submittedName>
        <fullName evidence="2">Uncharacterized protein</fullName>
    </submittedName>
</protein>
<organism evidence="2 3">
    <name type="scientific">Mycolicibacterium smegmatis (strain ATCC 700084 / mc(2)155)</name>
    <name type="common">Mycobacterium smegmatis</name>
    <dbReference type="NCBI Taxonomy" id="246196"/>
    <lineage>
        <taxon>Bacteria</taxon>
        <taxon>Bacillati</taxon>
        <taxon>Actinomycetota</taxon>
        <taxon>Actinomycetes</taxon>
        <taxon>Mycobacteriales</taxon>
        <taxon>Mycobacteriaceae</taxon>
        <taxon>Mycolicibacterium</taxon>
    </lineage>
</organism>
<name>I7FRP8_MYCS2</name>
<reference evidence="2 3" key="1">
    <citation type="journal article" date="2007" name="Genome Biol.">
        <title>Interrupted coding sequences in Mycobacterium smegmatis: authentic mutations or sequencing errors?</title>
        <authorList>
            <person name="Deshayes C."/>
            <person name="Perrodou E."/>
            <person name="Gallien S."/>
            <person name="Euphrasie D."/>
            <person name="Schaeffer C."/>
            <person name="Van-Dorsselaer A."/>
            <person name="Poch O."/>
            <person name="Lecompte O."/>
            <person name="Reyrat J.M."/>
        </authorList>
    </citation>
    <scope>NUCLEOTIDE SEQUENCE [LARGE SCALE GENOMIC DNA]</scope>
    <source>
        <strain evidence="3">ATCC 700084 / mc(2)155</strain>
    </source>
</reference>
<gene>
    <name evidence="2" type="ordered locus">MSMEI_5024</name>
</gene>
<dbReference type="KEGG" id="msg:MSMEI_5024"/>
<dbReference type="EMBL" id="CP001663">
    <property type="protein sequence ID" value="AFP41468.1"/>
    <property type="molecule type" value="Genomic_DNA"/>
</dbReference>
<dbReference type="AlphaFoldDB" id="I7FRP8"/>
<sequence length="109" mass="11811">MNRARVLLRDVHDALLGARADDPLRGQFQTDVARDAADARLVGHAPRGVRVQVVAVAFQALHVLVEGRRALVGDRVCRSSKGDRGADRGHKGRNHTFHVCSPGVSPGKY</sequence>
<dbReference type="Proteomes" id="UP000006158">
    <property type="component" value="Chromosome"/>
</dbReference>